<keyword evidence="1" id="KW-0472">Membrane</keyword>
<feature type="transmembrane region" description="Helical" evidence="1">
    <location>
        <begin position="225"/>
        <end position="247"/>
    </location>
</feature>
<name>A0A2K8NWE3_9MOLU</name>
<sequence length="302" mass="35326">MDHLAEFLFSLIASIALISSLFIFHKFWAKTAKTYWVRIIVGSWLLIGEIWFLVTKDIFVFKFADGTLNPMFMYWELCAILTVTAIILMVVPSKLNLDLFLPFAILAPIIVIVVPTADTKSWGFDNFRYWNYYFGHLGLMFAYLYTYLFGYTKAKLSWQSIRRSAAFAIFLATFLMVWNMAYSPNNPLEPVPAGEDLNKWWGPNYLYKFLMYYLGMGRFSLLNQYFLMIFVLMPLILTLCWTMLYFLRPMYANCGTQRLKFDIHENILGFRTIFTKANFKQTSKSLLNKITTSGKKPPLDKN</sequence>
<dbReference type="EMBL" id="CP024963">
    <property type="protein sequence ID" value="ATZ17518.1"/>
    <property type="molecule type" value="Genomic_DNA"/>
</dbReference>
<keyword evidence="3" id="KW-1185">Reference proteome</keyword>
<feature type="transmembrane region" description="Helical" evidence="1">
    <location>
        <begin position="164"/>
        <end position="182"/>
    </location>
</feature>
<feature type="transmembrane region" description="Helical" evidence="1">
    <location>
        <begin position="36"/>
        <end position="54"/>
    </location>
</feature>
<keyword evidence="1" id="KW-1133">Transmembrane helix</keyword>
<reference evidence="2 3" key="1">
    <citation type="submission" date="2017-11" db="EMBL/GenBank/DDBJ databases">
        <title>Genome sequence of Entomoplasma luminosum PIMN-1 (ATCC 49195).</title>
        <authorList>
            <person name="Lo W.-S."/>
            <person name="Gasparich G.E."/>
            <person name="Kuo C.-H."/>
        </authorList>
    </citation>
    <scope>NUCLEOTIDE SEQUENCE [LARGE SCALE GENOMIC DNA]</scope>
    <source>
        <strain evidence="2 3">PIMN-1</strain>
    </source>
</reference>
<proteinExistence type="predicted"/>
<dbReference type="AlphaFoldDB" id="A0A2K8NWE3"/>
<keyword evidence="1" id="KW-0812">Transmembrane</keyword>
<dbReference type="Pfam" id="PF14808">
    <property type="entry name" value="TMEM164"/>
    <property type="match status" value="1"/>
</dbReference>
<organism evidence="2 3">
    <name type="scientific">Williamsoniiplasma luminosum</name>
    <dbReference type="NCBI Taxonomy" id="214888"/>
    <lineage>
        <taxon>Bacteria</taxon>
        <taxon>Bacillati</taxon>
        <taxon>Mycoplasmatota</taxon>
        <taxon>Mollicutes</taxon>
        <taxon>Entomoplasmatales</taxon>
        <taxon>Williamsoniiplasma</taxon>
    </lineage>
</organism>
<feature type="transmembrane region" description="Helical" evidence="1">
    <location>
        <begin position="74"/>
        <end position="92"/>
    </location>
</feature>
<evidence type="ECO:0008006" key="4">
    <source>
        <dbReference type="Google" id="ProtNLM"/>
    </source>
</evidence>
<gene>
    <name evidence="2" type="ORF">ELUMI_v1c07960</name>
</gene>
<evidence type="ECO:0000313" key="3">
    <source>
        <dbReference type="Proteomes" id="UP000232063"/>
    </source>
</evidence>
<dbReference type="Proteomes" id="UP000232063">
    <property type="component" value="Chromosome"/>
</dbReference>
<protein>
    <recommendedName>
        <fullName evidence="4">YwaF family protein</fullName>
    </recommendedName>
</protein>
<dbReference type="OrthoDB" id="391582at2"/>
<feature type="transmembrane region" description="Helical" evidence="1">
    <location>
        <begin position="6"/>
        <end position="24"/>
    </location>
</feature>
<feature type="transmembrane region" description="Helical" evidence="1">
    <location>
        <begin position="99"/>
        <end position="117"/>
    </location>
</feature>
<dbReference type="KEGG" id="elj:ELUMI_v1c07960"/>
<evidence type="ECO:0000256" key="1">
    <source>
        <dbReference type="SAM" id="Phobius"/>
    </source>
</evidence>
<feature type="transmembrane region" description="Helical" evidence="1">
    <location>
        <begin position="129"/>
        <end position="152"/>
    </location>
</feature>
<evidence type="ECO:0000313" key="2">
    <source>
        <dbReference type="EMBL" id="ATZ17518.1"/>
    </source>
</evidence>
<accession>A0A2K8NWE3</accession>